<accession>A0ABT2URP7</accession>
<evidence type="ECO:0000256" key="6">
    <source>
        <dbReference type="ARBA" id="ARBA00023224"/>
    </source>
</evidence>
<comment type="caution">
    <text evidence="12">The sequence shown here is derived from an EMBL/GenBank/DDBJ whole genome shotgun (WGS) entry which is preliminary data.</text>
</comment>
<comment type="similarity">
    <text evidence="7">Belongs to the methyl-accepting chemotaxis (MCP) protein family.</text>
</comment>
<feature type="domain" description="Methyl-accepting transducer" evidence="10">
    <location>
        <begin position="251"/>
        <end position="487"/>
    </location>
</feature>
<keyword evidence="5 9" id="KW-0472">Membrane</keyword>
<feature type="transmembrane region" description="Helical" evidence="9">
    <location>
        <begin position="161"/>
        <end position="182"/>
    </location>
</feature>
<dbReference type="Pfam" id="PF00015">
    <property type="entry name" value="MCPsignal"/>
    <property type="match status" value="1"/>
</dbReference>
<evidence type="ECO:0000256" key="9">
    <source>
        <dbReference type="SAM" id="Phobius"/>
    </source>
</evidence>
<evidence type="ECO:0000313" key="12">
    <source>
        <dbReference type="EMBL" id="MCU6796691.1"/>
    </source>
</evidence>
<dbReference type="EMBL" id="JAOQIO010000107">
    <property type="protein sequence ID" value="MCU6796691.1"/>
    <property type="molecule type" value="Genomic_DNA"/>
</dbReference>
<dbReference type="InterPro" id="IPR004089">
    <property type="entry name" value="MCPsignal_dom"/>
</dbReference>
<evidence type="ECO:0000256" key="7">
    <source>
        <dbReference type="ARBA" id="ARBA00029447"/>
    </source>
</evidence>
<dbReference type="PROSITE" id="PS50111">
    <property type="entry name" value="CHEMOTAXIS_TRANSDUC_2"/>
    <property type="match status" value="1"/>
</dbReference>
<evidence type="ECO:0000256" key="1">
    <source>
        <dbReference type="ARBA" id="ARBA00004651"/>
    </source>
</evidence>
<dbReference type="SUPFAM" id="SSF103190">
    <property type="entry name" value="Sensory domain-like"/>
    <property type="match status" value="1"/>
</dbReference>
<dbReference type="PANTHER" id="PTHR32089">
    <property type="entry name" value="METHYL-ACCEPTING CHEMOTAXIS PROTEIN MCPB"/>
    <property type="match status" value="1"/>
</dbReference>
<dbReference type="PANTHER" id="PTHR32089:SF112">
    <property type="entry name" value="LYSOZYME-LIKE PROTEIN-RELATED"/>
    <property type="match status" value="1"/>
</dbReference>
<feature type="domain" description="HAMP" evidence="11">
    <location>
        <begin position="179"/>
        <end position="232"/>
    </location>
</feature>
<dbReference type="Proteomes" id="UP001652445">
    <property type="component" value="Unassembled WGS sequence"/>
</dbReference>
<dbReference type="CDD" id="cd06225">
    <property type="entry name" value="HAMP"/>
    <property type="match status" value="1"/>
</dbReference>
<gene>
    <name evidence="12" type="ORF">OB236_31650</name>
</gene>
<dbReference type="InterPro" id="IPR029151">
    <property type="entry name" value="Sensor-like_sf"/>
</dbReference>
<keyword evidence="13" id="KW-1185">Reference proteome</keyword>
<protein>
    <submittedName>
        <fullName evidence="12">Methyl-accepting chemotaxis protein</fullName>
    </submittedName>
</protein>
<evidence type="ECO:0000256" key="8">
    <source>
        <dbReference type="PROSITE-ProRule" id="PRU00284"/>
    </source>
</evidence>
<dbReference type="PROSITE" id="PS50885">
    <property type="entry name" value="HAMP"/>
    <property type="match status" value="1"/>
</dbReference>
<evidence type="ECO:0000256" key="4">
    <source>
        <dbReference type="ARBA" id="ARBA00022989"/>
    </source>
</evidence>
<dbReference type="CDD" id="cd11386">
    <property type="entry name" value="MCP_signal"/>
    <property type="match status" value="1"/>
</dbReference>
<proteinExistence type="inferred from homology"/>
<dbReference type="InterPro" id="IPR003660">
    <property type="entry name" value="HAMP_dom"/>
</dbReference>
<dbReference type="SMART" id="SM00304">
    <property type="entry name" value="HAMP"/>
    <property type="match status" value="1"/>
</dbReference>
<reference evidence="12 13" key="1">
    <citation type="submission" date="2022-09" db="EMBL/GenBank/DDBJ databases">
        <authorList>
            <person name="Han X.L."/>
            <person name="Wang Q."/>
            <person name="Lu T."/>
        </authorList>
    </citation>
    <scope>NUCLEOTIDE SEQUENCE [LARGE SCALE GENOMIC DNA]</scope>
    <source>
        <strain evidence="12 13">WQ 127069</strain>
    </source>
</reference>
<dbReference type="Gene3D" id="6.10.340.10">
    <property type="match status" value="1"/>
</dbReference>
<dbReference type="InterPro" id="IPR033463">
    <property type="entry name" value="sCache_3"/>
</dbReference>
<dbReference type="SMART" id="SM00283">
    <property type="entry name" value="MA"/>
    <property type="match status" value="1"/>
</dbReference>
<organism evidence="12 13">
    <name type="scientific">Paenibacillus baimaensis</name>
    <dbReference type="NCBI Taxonomy" id="2982185"/>
    <lineage>
        <taxon>Bacteria</taxon>
        <taxon>Bacillati</taxon>
        <taxon>Bacillota</taxon>
        <taxon>Bacilli</taxon>
        <taxon>Bacillales</taxon>
        <taxon>Paenibacillaceae</taxon>
        <taxon>Paenibacillus</taxon>
    </lineage>
</organism>
<dbReference type="RefSeq" id="WP_262687536.1">
    <property type="nucleotide sequence ID" value="NZ_JAOQIO010000107.1"/>
</dbReference>
<evidence type="ECO:0000259" key="11">
    <source>
        <dbReference type="PROSITE" id="PS50885"/>
    </source>
</evidence>
<evidence type="ECO:0000256" key="2">
    <source>
        <dbReference type="ARBA" id="ARBA00022475"/>
    </source>
</evidence>
<comment type="subcellular location">
    <subcellularLocation>
        <location evidence="1">Cell membrane</location>
        <topology evidence="1">Multi-pass membrane protein</topology>
    </subcellularLocation>
</comment>
<evidence type="ECO:0000256" key="3">
    <source>
        <dbReference type="ARBA" id="ARBA00022692"/>
    </source>
</evidence>
<evidence type="ECO:0000313" key="13">
    <source>
        <dbReference type="Proteomes" id="UP001652445"/>
    </source>
</evidence>
<keyword evidence="2" id="KW-1003">Cell membrane</keyword>
<keyword evidence="3 9" id="KW-0812">Transmembrane</keyword>
<dbReference type="Pfam" id="PF00672">
    <property type="entry name" value="HAMP"/>
    <property type="match status" value="1"/>
</dbReference>
<sequence>MRAIATIFQGEALEKAKSDLNTSYELIDRMYPGPWTIKDQQLFKGAQLINGNTEIVDLIGKLTNGDTATLFLGDTRVTTNVFNGEKRAVGTQASAIVVEKVLKAGEYYIGTANVAGHTYQAAYMPIKDEKGVILGMWYVGAPDASERIQDLIQTRTYELQLIAIIVIIASIILNFVLIRPILRRIGIASRTLQQIADKDLTQNDLKITSQDESGRLMQSVNGMVHNLRSILSQINDTAVQLAAASEQLHAGAEQSSQAAEHIAVAAQRGTTGAEQQLNSIYEASNAMSQFSTSFQQFTVNSEEVSNLADSAYRASNEGVVAVTALLAQMDAISSTVQETSGFIKSLGDRSQEIEAIVTIITTIANQTNLLSLNAGIEAAHAGDMGKGFAVVASEVRKLAEQSGNSAQQIKQLIDEIQLDMERATSSMQQGTSKVAEGMTKTLLANKAFDVIQQSVSNVKVKVQEVASDIGQMSAGSQQIEQSIDTIHYTAQEGASVNLETSSASEQQLASLEEITASSRSLAVLAEELHSVLGKFKLQ</sequence>
<keyword evidence="4 9" id="KW-1133">Transmembrane helix</keyword>
<keyword evidence="6 8" id="KW-0807">Transducer</keyword>
<dbReference type="SUPFAM" id="SSF58104">
    <property type="entry name" value="Methyl-accepting chemotaxis protein (MCP) signaling domain"/>
    <property type="match status" value="1"/>
</dbReference>
<dbReference type="Gene3D" id="1.10.287.950">
    <property type="entry name" value="Methyl-accepting chemotaxis protein"/>
    <property type="match status" value="1"/>
</dbReference>
<evidence type="ECO:0000259" key="10">
    <source>
        <dbReference type="PROSITE" id="PS50111"/>
    </source>
</evidence>
<name>A0ABT2URP7_9BACL</name>
<dbReference type="Pfam" id="PF17202">
    <property type="entry name" value="sCache_3_3"/>
    <property type="match status" value="1"/>
</dbReference>
<evidence type="ECO:0000256" key="5">
    <source>
        <dbReference type="ARBA" id="ARBA00023136"/>
    </source>
</evidence>